<feature type="compositionally biased region" description="Polar residues" evidence="1">
    <location>
        <begin position="1"/>
        <end position="16"/>
    </location>
</feature>
<sequence length="159" mass="17704">MDRTTLSATSKDANNQKVKKRKNRECTKCAKKTKTIQHSLRAIGEEIKEIEPENDSMLQMLQRKQLGIKQQEADFCDSQNKIITAHENCVGALLQEPLGQYLMAGSNQLAIAQCVGFSPNANSDDRIPSEDGIAELKHRSKMVDKQIEVLCKIFTGGQA</sequence>
<proteinExistence type="predicted"/>
<accession>A0A6M2F2U5</accession>
<organism evidence="2">
    <name type="scientific">Populus davidiana</name>
    <dbReference type="NCBI Taxonomy" id="266767"/>
    <lineage>
        <taxon>Eukaryota</taxon>
        <taxon>Viridiplantae</taxon>
        <taxon>Streptophyta</taxon>
        <taxon>Embryophyta</taxon>
        <taxon>Tracheophyta</taxon>
        <taxon>Spermatophyta</taxon>
        <taxon>Magnoliopsida</taxon>
        <taxon>eudicotyledons</taxon>
        <taxon>Gunneridae</taxon>
        <taxon>Pentapetalae</taxon>
        <taxon>rosids</taxon>
        <taxon>fabids</taxon>
        <taxon>Malpighiales</taxon>
        <taxon>Salicaceae</taxon>
        <taxon>Saliceae</taxon>
        <taxon>Populus</taxon>
    </lineage>
</organism>
<evidence type="ECO:0000313" key="2">
    <source>
        <dbReference type="EMBL" id="NUU90035.1"/>
    </source>
</evidence>
<protein>
    <submittedName>
        <fullName evidence="2">Uncharacterized protein</fullName>
    </submittedName>
</protein>
<dbReference type="AlphaFoldDB" id="A0A6M2F2U5"/>
<name>A0A6M2F2U5_9ROSI</name>
<feature type="region of interest" description="Disordered" evidence="1">
    <location>
        <begin position="1"/>
        <end position="24"/>
    </location>
</feature>
<reference evidence="2" key="1">
    <citation type="submission" date="2020-03" db="EMBL/GenBank/DDBJ databases">
        <authorList>
            <person name="Zhang R."/>
        </authorList>
    </citation>
    <scope>NUCLEOTIDE SEQUENCE</scope>
</reference>
<evidence type="ECO:0000256" key="1">
    <source>
        <dbReference type="SAM" id="MobiDB-lite"/>
    </source>
</evidence>
<dbReference type="EMBL" id="GILB01009702">
    <property type="protein sequence ID" value="NUU90035.1"/>
    <property type="molecule type" value="Transcribed_RNA"/>
</dbReference>